<evidence type="ECO:0000313" key="3">
    <source>
        <dbReference type="Proteomes" id="UP000266067"/>
    </source>
</evidence>
<dbReference type="Gene3D" id="2.60.120.560">
    <property type="entry name" value="Exo-inulinase, domain 1"/>
    <property type="match status" value="1"/>
</dbReference>
<evidence type="ECO:0000313" key="2">
    <source>
        <dbReference type="EMBL" id="RIV32840.1"/>
    </source>
</evidence>
<keyword evidence="3" id="KW-1185">Reference proteome</keyword>
<accession>A0A3A1N816</accession>
<dbReference type="Pfam" id="PF06439">
    <property type="entry name" value="3keto-disac_hyd"/>
    <property type="match status" value="1"/>
</dbReference>
<evidence type="ECO:0000259" key="1">
    <source>
        <dbReference type="Pfam" id="PF06439"/>
    </source>
</evidence>
<dbReference type="AlphaFoldDB" id="A0A3A1N816"/>
<dbReference type="InterPro" id="IPR010496">
    <property type="entry name" value="AL/BT2_dom"/>
</dbReference>
<sequence>MIGNRFKPDEEIITHQSKNEHMIFFRVPLLISILLLTQFINGQTTQTIPLQVDYWTPAEGSSVNFESFDGKETIVVNGTAFANGFEFSKGVLEMEVYGNQKRSFAGVVFRKHDGNFEEVYMRIHKSRQVDAVQYTPTYNNESNWQLYPEFQANVAFRTEGWNLFRIEVEDLTATLFINGKEVMQIDCLRSGNLNGGIGLFALFGNRFANLKVTKTGEAVAKEPYPIVTPEKGIIGEWDITEAQPYVEGQIDFKDFEKEQTITVNTEESGLLPISRYLAKPTSGNFERNQEAFTVASTTIAVDQAQTRFFLFDYSDKIVVYLNGEPIFYGNNAFRSKNNQFQGHLGLTANKLPLQLKKGFNTLHCVVIDKANGWGLIGKIE</sequence>
<feature type="domain" description="3-keto-alpha-glucoside-1,2-lyase/3-keto-2-hydroxy-glucal hydratase" evidence="1">
    <location>
        <begin position="55"/>
        <end position="210"/>
    </location>
</feature>
<reference evidence="2 3" key="1">
    <citation type="submission" date="2018-08" db="EMBL/GenBank/DDBJ databases">
        <title>Proposal of Muricauda 72 sp.nov. and Muricauda NH166 sp.nov., isolated from seawater.</title>
        <authorList>
            <person name="Cheng H."/>
            <person name="Wu Y.-H."/>
            <person name="Guo L.-L."/>
            <person name="Xu X.-W."/>
        </authorList>
    </citation>
    <scope>NUCLEOTIDE SEQUENCE [LARGE SCALE GENOMIC DNA]</scope>
    <source>
        <strain evidence="2 3">KCTC 22173</strain>
    </source>
</reference>
<comment type="caution">
    <text evidence="2">The sequence shown here is derived from an EMBL/GenBank/DDBJ whole genome shotgun (WGS) entry which is preliminary data.</text>
</comment>
<organism evidence="2 3">
    <name type="scientific">Flagellimonas lutimaris</name>
    <dbReference type="NCBI Taxonomy" id="475082"/>
    <lineage>
        <taxon>Bacteria</taxon>
        <taxon>Pseudomonadati</taxon>
        <taxon>Bacteroidota</taxon>
        <taxon>Flavobacteriia</taxon>
        <taxon>Flavobacteriales</taxon>
        <taxon>Flavobacteriaceae</taxon>
        <taxon>Flagellimonas</taxon>
    </lineage>
</organism>
<dbReference type="GO" id="GO:0016787">
    <property type="term" value="F:hydrolase activity"/>
    <property type="evidence" value="ECO:0007669"/>
    <property type="project" value="InterPro"/>
</dbReference>
<name>A0A3A1N816_9FLAO</name>
<dbReference type="EMBL" id="QXFH01000072">
    <property type="protein sequence ID" value="RIV32840.1"/>
    <property type="molecule type" value="Genomic_DNA"/>
</dbReference>
<protein>
    <submittedName>
        <fullName evidence="2">DUF1080 domain-containing protein</fullName>
    </submittedName>
</protein>
<gene>
    <name evidence="2" type="ORF">D2V08_10440</name>
</gene>
<proteinExistence type="predicted"/>
<dbReference type="Proteomes" id="UP000266067">
    <property type="component" value="Unassembled WGS sequence"/>
</dbReference>